<feature type="transmembrane region" description="Helical" evidence="8">
    <location>
        <begin position="352"/>
        <end position="373"/>
    </location>
</feature>
<name>A0ABW5WRI6_9STAP</name>
<keyword evidence="11" id="KW-1185">Reference proteome</keyword>
<dbReference type="Proteomes" id="UP001597519">
    <property type="component" value="Unassembled WGS sequence"/>
</dbReference>
<keyword evidence="5 8" id="KW-1133">Transmembrane helix</keyword>
<feature type="transmembrane region" description="Helical" evidence="8">
    <location>
        <begin position="434"/>
        <end position="452"/>
    </location>
</feature>
<comment type="caution">
    <text evidence="10">The sequence shown here is derived from an EMBL/GenBank/DDBJ whole genome shotgun (WGS) entry which is preliminary data.</text>
</comment>
<feature type="transmembrane region" description="Helical" evidence="8">
    <location>
        <begin position="74"/>
        <end position="101"/>
    </location>
</feature>
<dbReference type="PROSITE" id="PS50850">
    <property type="entry name" value="MFS"/>
    <property type="match status" value="1"/>
</dbReference>
<dbReference type="EMBL" id="JBHUOQ010000001">
    <property type="protein sequence ID" value="MFD2829122.1"/>
    <property type="molecule type" value="Genomic_DNA"/>
</dbReference>
<evidence type="ECO:0000313" key="11">
    <source>
        <dbReference type="Proteomes" id="UP001597519"/>
    </source>
</evidence>
<reference evidence="11" key="1">
    <citation type="journal article" date="2019" name="Int. J. Syst. Evol. Microbiol.">
        <title>The Global Catalogue of Microorganisms (GCM) 10K type strain sequencing project: providing services to taxonomists for standard genome sequencing and annotation.</title>
        <authorList>
            <consortium name="The Broad Institute Genomics Platform"/>
            <consortium name="The Broad Institute Genome Sequencing Center for Infectious Disease"/>
            <person name="Wu L."/>
            <person name="Ma J."/>
        </authorList>
    </citation>
    <scope>NUCLEOTIDE SEQUENCE [LARGE SCALE GENOMIC DNA]</scope>
    <source>
        <strain evidence="11">KCTC 33575</strain>
    </source>
</reference>
<feature type="transmembrane region" description="Helical" evidence="8">
    <location>
        <begin position="295"/>
        <end position="316"/>
    </location>
</feature>
<feature type="transmembrane region" description="Helical" evidence="8">
    <location>
        <begin position="46"/>
        <end position="67"/>
    </location>
</feature>
<evidence type="ECO:0000256" key="7">
    <source>
        <dbReference type="ARBA" id="ARBA00040594"/>
    </source>
</evidence>
<evidence type="ECO:0000313" key="10">
    <source>
        <dbReference type="EMBL" id="MFD2829122.1"/>
    </source>
</evidence>
<sequence>MTANERRKIVSVVLFTSFVFSFNQFLLITAYPTIMREFDITATQVQWLTTIFLITTIVILPTTSYLSNTYTSKALVIFSISSFIIGSIIGYTAPTFLILIISRVVQAVGAAIMLSLVQTVIISVYPRERRGSAMGLLGVVVNVAPASAPPIAGIIIDFAGWRALYLMLIPLSVIALIMAVFFMKDVFERKNVSLKLSSLIVGSIGFFSFTLGISNISVYGFTHLYTVLPLLIGMISLAVFFIRQLKETQPILNLRLLLNPIFTLGTVLLFLNIMLLLSVETIIPMLAQDVLETSVFVSGMILVPGTVVLIIMTYIAGKLYDAFGPKRVIIPGLVMSTAALVLLWTVELHTPPLIITAYFCLFMAGFGLTIMTFQTVAMNSVDGKDVLDASALVNIMRQFSLALGVILFTTIITMTMEASNLPEQTAMLNGMHRAFILMIIISSFSILLSLYFKKGRT</sequence>
<dbReference type="PANTHER" id="PTHR42718">
    <property type="entry name" value="MAJOR FACILITATOR SUPERFAMILY MULTIDRUG TRANSPORTER MFSC"/>
    <property type="match status" value="1"/>
</dbReference>
<dbReference type="Pfam" id="PF07690">
    <property type="entry name" value="MFS_1"/>
    <property type="match status" value="1"/>
</dbReference>
<feature type="domain" description="Major facilitator superfamily (MFS) profile" evidence="9">
    <location>
        <begin position="9"/>
        <end position="457"/>
    </location>
</feature>
<dbReference type="Gene3D" id="1.20.1720.10">
    <property type="entry name" value="Multidrug resistance protein D"/>
    <property type="match status" value="1"/>
</dbReference>
<evidence type="ECO:0000256" key="4">
    <source>
        <dbReference type="ARBA" id="ARBA00022692"/>
    </source>
</evidence>
<feature type="transmembrane region" description="Helical" evidence="8">
    <location>
        <begin position="194"/>
        <end position="216"/>
    </location>
</feature>
<evidence type="ECO:0000256" key="8">
    <source>
        <dbReference type="SAM" id="Phobius"/>
    </source>
</evidence>
<feature type="transmembrane region" description="Helical" evidence="8">
    <location>
        <begin position="222"/>
        <end position="242"/>
    </location>
</feature>
<keyword evidence="6 8" id="KW-0472">Membrane</keyword>
<feature type="transmembrane region" description="Helical" evidence="8">
    <location>
        <begin position="107"/>
        <end position="126"/>
    </location>
</feature>
<evidence type="ECO:0000256" key="3">
    <source>
        <dbReference type="ARBA" id="ARBA00022448"/>
    </source>
</evidence>
<dbReference type="PRINTS" id="PR01036">
    <property type="entry name" value="TCRTETB"/>
</dbReference>
<comment type="similarity">
    <text evidence="2">Belongs to the major facilitator superfamily. TCR/Tet family.</text>
</comment>
<feature type="transmembrane region" description="Helical" evidence="8">
    <location>
        <begin position="162"/>
        <end position="182"/>
    </location>
</feature>
<evidence type="ECO:0000256" key="1">
    <source>
        <dbReference type="ARBA" id="ARBA00004651"/>
    </source>
</evidence>
<feature type="transmembrane region" description="Helical" evidence="8">
    <location>
        <begin position="133"/>
        <end position="156"/>
    </location>
</feature>
<evidence type="ECO:0000259" key="9">
    <source>
        <dbReference type="PROSITE" id="PS50850"/>
    </source>
</evidence>
<dbReference type="InterPro" id="IPR036259">
    <property type="entry name" value="MFS_trans_sf"/>
</dbReference>
<keyword evidence="3" id="KW-0813">Transport</keyword>
<dbReference type="InterPro" id="IPR011701">
    <property type="entry name" value="MFS"/>
</dbReference>
<feature type="transmembrane region" description="Helical" evidence="8">
    <location>
        <begin position="254"/>
        <end position="275"/>
    </location>
</feature>
<comment type="subcellular location">
    <subcellularLocation>
        <location evidence="1">Cell membrane</location>
        <topology evidence="1">Multi-pass membrane protein</topology>
    </subcellularLocation>
</comment>
<evidence type="ECO:0000256" key="5">
    <source>
        <dbReference type="ARBA" id="ARBA00022989"/>
    </source>
</evidence>
<dbReference type="SUPFAM" id="SSF103473">
    <property type="entry name" value="MFS general substrate transporter"/>
    <property type="match status" value="1"/>
</dbReference>
<dbReference type="InterPro" id="IPR020846">
    <property type="entry name" value="MFS_dom"/>
</dbReference>
<protein>
    <recommendedName>
        <fullName evidence="7">Quinolone resistance protein NorB</fullName>
    </recommendedName>
</protein>
<organism evidence="10 11">
    <name type="scientific">Corticicoccus populi</name>
    <dbReference type="NCBI Taxonomy" id="1812821"/>
    <lineage>
        <taxon>Bacteria</taxon>
        <taxon>Bacillati</taxon>
        <taxon>Bacillota</taxon>
        <taxon>Bacilli</taxon>
        <taxon>Bacillales</taxon>
        <taxon>Staphylococcaceae</taxon>
        <taxon>Corticicoccus</taxon>
    </lineage>
</organism>
<proteinExistence type="inferred from homology"/>
<gene>
    <name evidence="10" type="ORF">ACFSX4_01495</name>
</gene>
<dbReference type="RefSeq" id="WP_377770840.1">
    <property type="nucleotide sequence ID" value="NZ_JBHUOQ010000001.1"/>
</dbReference>
<keyword evidence="4 8" id="KW-0812">Transmembrane</keyword>
<dbReference type="Gene3D" id="1.20.1250.20">
    <property type="entry name" value="MFS general substrate transporter like domains"/>
    <property type="match status" value="1"/>
</dbReference>
<feature type="transmembrane region" description="Helical" evidence="8">
    <location>
        <begin position="12"/>
        <end position="34"/>
    </location>
</feature>
<evidence type="ECO:0000256" key="6">
    <source>
        <dbReference type="ARBA" id="ARBA00023136"/>
    </source>
</evidence>
<dbReference type="PANTHER" id="PTHR42718:SF9">
    <property type="entry name" value="MAJOR FACILITATOR SUPERFAMILY MULTIDRUG TRANSPORTER MFSC"/>
    <property type="match status" value="1"/>
</dbReference>
<evidence type="ECO:0000256" key="2">
    <source>
        <dbReference type="ARBA" id="ARBA00007520"/>
    </source>
</evidence>
<accession>A0ABW5WRI6</accession>
<feature type="transmembrane region" description="Helical" evidence="8">
    <location>
        <begin position="394"/>
        <end position="414"/>
    </location>
</feature>
<feature type="transmembrane region" description="Helical" evidence="8">
    <location>
        <begin position="328"/>
        <end position="346"/>
    </location>
</feature>